<dbReference type="InterPro" id="IPR000792">
    <property type="entry name" value="Tscrpt_reg_LuxR_C"/>
</dbReference>
<organism evidence="3 4">
    <name type="scientific">Lysobacter yangpyeongensis</name>
    <dbReference type="NCBI Taxonomy" id="346182"/>
    <lineage>
        <taxon>Bacteria</taxon>
        <taxon>Pseudomonadati</taxon>
        <taxon>Pseudomonadota</taxon>
        <taxon>Gammaproteobacteria</taxon>
        <taxon>Lysobacterales</taxon>
        <taxon>Lysobacteraceae</taxon>
        <taxon>Lysobacter</taxon>
    </lineage>
</organism>
<dbReference type="PROSITE" id="PS50043">
    <property type="entry name" value="HTH_LUXR_2"/>
    <property type="match status" value="1"/>
</dbReference>
<dbReference type="InterPro" id="IPR036388">
    <property type="entry name" value="WH-like_DNA-bd_sf"/>
</dbReference>
<feature type="transmembrane region" description="Helical" evidence="1">
    <location>
        <begin position="55"/>
        <end position="78"/>
    </location>
</feature>
<comment type="caution">
    <text evidence="3">The sequence shown here is derived from an EMBL/GenBank/DDBJ whole genome shotgun (WGS) entry which is preliminary data.</text>
</comment>
<reference evidence="4" key="1">
    <citation type="journal article" date="2019" name="Int. J. Syst. Evol. Microbiol.">
        <title>The Global Catalogue of Microorganisms (GCM) 10K type strain sequencing project: providing services to taxonomists for standard genome sequencing and annotation.</title>
        <authorList>
            <consortium name="The Broad Institute Genomics Platform"/>
            <consortium name="The Broad Institute Genome Sequencing Center for Infectious Disease"/>
            <person name="Wu L."/>
            <person name="Ma J."/>
        </authorList>
    </citation>
    <scope>NUCLEOTIDE SEQUENCE [LARGE SCALE GENOMIC DNA]</scope>
    <source>
        <strain evidence="4">KACC 11407</strain>
    </source>
</reference>
<dbReference type="InterPro" id="IPR016032">
    <property type="entry name" value="Sig_transdc_resp-reg_C-effctor"/>
</dbReference>
<dbReference type="SMART" id="SM00421">
    <property type="entry name" value="HTH_LUXR"/>
    <property type="match status" value="1"/>
</dbReference>
<accession>A0ABW0SIA4</accession>
<evidence type="ECO:0000256" key="1">
    <source>
        <dbReference type="SAM" id="Phobius"/>
    </source>
</evidence>
<protein>
    <submittedName>
        <fullName evidence="3">Response regulator transcription factor</fullName>
    </submittedName>
</protein>
<feature type="domain" description="HTH luxR-type" evidence="2">
    <location>
        <begin position="122"/>
        <end position="187"/>
    </location>
</feature>
<dbReference type="EMBL" id="JBHSNM010000001">
    <property type="protein sequence ID" value="MFC5568717.1"/>
    <property type="molecule type" value="Genomic_DNA"/>
</dbReference>
<keyword evidence="1" id="KW-0472">Membrane</keyword>
<proteinExistence type="predicted"/>
<sequence length="213" mass="22942">MGTKLPKTDAAAAAAAAGRPGPVVNARERAVVVGILLLIAAVVAVDVVVDLRQGASTWHVAAEIVAGIAAAAGASYLLRDTLRMRWRLAQQGRDLSAYRAQAEAWQAQARLHVEGLARSIDQQLEQWQLSAAEKEIAFLLLKGLSLKEIAQLRGTGEKTVRAQSASIYAKAGLAGRSELAAFFLEELLVPVVAMEDERRDVVSRRDENARRAR</sequence>
<evidence type="ECO:0000313" key="3">
    <source>
        <dbReference type="EMBL" id="MFC5568717.1"/>
    </source>
</evidence>
<gene>
    <name evidence="3" type="ORF">ACFPN1_01395</name>
</gene>
<keyword evidence="1" id="KW-1133">Transmembrane helix</keyword>
<keyword evidence="1" id="KW-0812">Transmembrane</keyword>
<dbReference type="Proteomes" id="UP001596036">
    <property type="component" value="Unassembled WGS sequence"/>
</dbReference>
<evidence type="ECO:0000259" key="2">
    <source>
        <dbReference type="PROSITE" id="PS50043"/>
    </source>
</evidence>
<name>A0ABW0SIA4_9GAMM</name>
<dbReference type="Pfam" id="PF00196">
    <property type="entry name" value="GerE"/>
    <property type="match status" value="1"/>
</dbReference>
<evidence type="ECO:0000313" key="4">
    <source>
        <dbReference type="Proteomes" id="UP001596036"/>
    </source>
</evidence>
<feature type="transmembrane region" description="Helical" evidence="1">
    <location>
        <begin position="30"/>
        <end position="49"/>
    </location>
</feature>
<keyword evidence="4" id="KW-1185">Reference proteome</keyword>
<dbReference type="RefSeq" id="WP_386752349.1">
    <property type="nucleotide sequence ID" value="NZ_JBHSNM010000001.1"/>
</dbReference>
<dbReference type="Gene3D" id="1.10.10.10">
    <property type="entry name" value="Winged helix-like DNA-binding domain superfamily/Winged helix DNA-binding domain"/>
    <property type="match status" value="1"/>
</dbReference>
<dbReference type="SUPFAM" id="SSF46894">
    <property type="entry name" value="C-terminal effector domain of the bipartite response regulators"/>
    <property type="match status" value="1"/>
</dbReference>